<organism evidence="1 2">
    <name type="scientific">Meloidogyne hapla</name>
    <name type="common">Root-knot nematode worm</name>
    <dbReference type="NCBI Taxonomy" id="6305"/>
    <lineage>
        <taxon>Eukaryota</taxon>
        <taxon>Metazoa</taxon>
        <taxon>Ecdysozoa</taxon>
        <taxon>Nematoda</taxon>
        <taxon>Chromadorea</taxon>
        <taxon>Rhabditida</taxon>
        <taxon>Tylenchina</taxon>
        <taxon>Tylenchomorpha</taxon>
        <taxon>Tylenchoidea</taxon>
        <taxon>Meloidogynidae</taxon>
        <taxon>Meloidogyninae</taxon>
        <taxon>Meloidogyne</taxon>
    </lineage>
</organism>
<evidence type="ECO:0000313" key="1">
    <source>
        <dbReference type="Proteomes" id="UP000095281"/>
    </source>
</evidence>
<keyword evidence="1" id="KW-1185">Reference proteome</keyword>
<accession>A0A1I8BCJ5</accession>
<dbReference type="AlphaFoldDB" id="A0A1I8BCJ5"/>
<evidence type="ECO:0000313" key="2">
    <source>
        <dbReference type="WBParaSite" id="MhA1_Contig193.frz3.gene6"/>
    </source>
</evidence>
<protein>
    <submittedName>
        <fullName evidence="2">Uncharacterized protein</fullName>
    </submittedName>
</protein>
<sequence>MLKTGFINIYLTKPQNEFSKAFVRYKEMGTCFSCSDRQFEIIQEQQRQNRQILVILCEHQQTLVVIVNQLQVITNLLAPAIVGVPAVPMAVGDVPAGGGDGCAVEAVGNRLGNGPLPAAVFEENDN</sequence>
<reference evidence="2" key="1">
    <citation type="submission" date="2016-11" db="UniProtKB">
        <authorList>
            <consortium name="WormBaseParasite"/>
        </authorList>
    </citation>
    <scope>IDENTIFICATION</scope>
</reference>
<proteinExistence type="predicted"/>
<dbReference type="Proteomes" id="UP000095281">
    <property type="component" value="Unplaced"/>
</dbReference>
<dbReference type="WBParaSite" id="MhA1_Contig193.frz3.gene6">
    <property type="protein sequence ID" value="MhA1_Contig193.frz3.gene6"/>
    <property type="gene ID" value="MhA1_Contig193.frz3.gene6"/>
</dbReference>
<name>A0A1I8BCJ5_MELHA</name>